<evidence type="ECO:0000313" key="1">
    <source>
        <dbReference type="EMBL" id="EPR69561.1"/>
    </source>
</evidence>
<gene>
    <name evidence="1" type="ORF">ADICYQ_1346</name>
</gene>
<proteinExistence type="predicted"/>
<dbReference type="EMBL" id="ATNM01000064">
    <property type="protein sequence ID" value="EPR69561.1"/>
    <property type="molecule type" value="Genomic_DNA"/>
</dbReference>
<name>S7VHT5_9BACT</name>
<protein>
    <submittedName>
        <fullName evidence="1">Uncharacterized protein</fullName>
    </submittedName>
</protein>
<sequence length="40" mass="4841">MVIDQFLWILKDLSLDKGKAEYKKWQKEEQFDFLHVLISG</sequence>
<organism evidence="1 2">
    <name type="scientific">Cyclobacterium qasimii M12-11B</name>
    <dbReference type="NCBI Taxonomy" id="641524"/>
    <lineage>
        <taxon>Bacteria</taxon>
        <taxon>Pseudomonadati</taxon>
        <taxon>Bacteroidota</taxon>
        <taxon>Cytophagia</taxon>
        <taxon>Cytophagales</taxon>
        <taxon>Cyclobacteriaceae</taxon>
        <taxon>Cyclobacterium</taxon>
    </lineage>
</organism>
<accession>S7VHT5</accession>
<dbReference type="Proteomes" id="UP000014974">
    <property type="component" value="Unassembled WGS sequence"/>
</dbReference>
<dbReference type="AlphaFoldDB" id="S7VHT5"/>
<comment type="caution">
    <text evidence="1">The sequence shown here is derived from an EMBL/GenBank/DDBJ whole genome shotgun (WGS) entry which is preliminary data.</text>
</comment>
<evidence type="ECO:0000313" key="2">
    <source>
        <dbReference type="Proteomes" id="UP000014974"/>
    </source>
</evidence>
<reference evidence="1 2" key="1">
    <citation type="journal article" date="2013" name="Genome Announc.">
        <title>Draft Genome Sequence of Cyclobacterium qasimii Strain M12-11BT, Isolated from Arctic Marine Sediment.</title>
        <authorList>
            <person name="Shivaji S."/>
            <person name="Ara S."/>
            <person name="Singh A."/>
            <person name="Kumar Pinnaka A."/>
        </authorList>
    </citation>
    <scope>NUCLEOTIDE SEQUENCE [LARGE SCALE GENOMIC DNA]</scope>
    <source>
        <strain evidence="1 2">M12-11B</strain>
    </source>
</reference>